<dbReference type="PANTHER" id="PTHR32234:SF0">
    <property type="entry name" value="THIOL:DISULFIDE INTERCHANGE PROTEIN DSBD"/>
    <property type="match status" value="1"/>
</dbReference>
<organism evidence="2 3">
    <name type="scientific">Sphingobacterium griseoflavum</name>
    <dbReference type="NCBI Taxonomy" id="1474952"/>
    <lineage>
        <taxon>Bacteria</taxon>
        <taxon>Pseudomonadati</taxon>
        <taxon>Bacteroidota</taxon>
        <taxon>Sphingobacteriia</taxon>
        <taxon>Sphingobacteriales</taxon>
        <taxon>Sphingobacteriaceae</taxon>
        <taxon>Sphingobacterium</taxon>
    </lineage>
</organism>
<dbReference type="PANTHER" id="PTHR32234">
    <property type="entry name" value="THIOL:DISULFIDE INTERCHANGE PROTEIN DSBD"/>
    <property type="match status" value="1"/>
</dbReference>
<dbReference type="Gene3D" id="2.60.40.1250">
    <property type="entry name" value="Thiol:disulfide interchange protein DsbD, N-terminal domain"/>
    <property type="match status" value="1"/>
</dbReference>
<comment type="caution">
    <text evidence="2">The sequence shown here is derived from an EMBL/GenBank/DDBJ whole genome shotgun (WGS) entry which is preliminary data.</text>
</comment>
<evidence type="ECO:0000313" key="3">
    <source>
        <dbReference type="Proteomes" id="UP000620550"/>
    </source>
</evidence>
<proteinExistence type="predicted"/>
<dbReference type="InterPro" id="IPR028250">
    <property type="entry name" value="DsbDN"/>
</dbReference>
<gene>
    <name evidence="2" type="ORF">GCM10017764_24080</name>
</gene>
<dbReference type="Proteomes" id="UP000620550">
    <property type="component" value="Unassembled WGS sequence"/>
</dbReference>
<accession>A0ABQ3HZN3</accession>
<reference evidence="3" key="1">
    <citation type="journal article" date="2019" name="Int. J. Syst. Evol. Microbiol.">
        <title>The Global Catalogue of Microorganisms (GCM) 10K type strain sequencing project: providing services to taxonomists for standard genome sequencing and annotation.</title>
        <authorList>
            <consortium name="The Broad Institute Genomics Platform"/>
            <consortium name="The Broad Institute Genome Sequencing Center for Infectious Disease"/>
            <person name="Wu L."/>
            <person name="Ma J."/>
        </authorList>
    </citation>
    <scope>NUCLEOTIDE SEQUENCE [LARGE SCALE GENOMIC DNA]</scope>
    <source>
        <strain evidence="3">CGMCC 1.12966</strain>
    </source>
</reference>
<evidence type="ECO:0000313" key="2">
    <source>
        <dbReference type="EMBL" id="GHE40107.1"/>
    </source>
</evidence>
<sequence length="157" mass="17437">MKENAIKQMKKLSLIVAVVVCTVFSAAAQIYNPVKWSVASKKLNSKEAVVFVKATIQEGWHIYGLNVPDGGPISTTFQFTSSSDFALNGKVAAPAPQSKYEKDFKMNVPYYTKEVTFQQKVKLNKNQTVVKGVVEFMACDKSQCLPPDEYAFNVTIK</sequence>
<protein>
    <recommendedName>
        <fullName evidence="1">Thiol:disulfide interchange protein DsbD N-terminal domain-containing protein</fullName>
    </recommendedName>
</protein>
<evidence type="ECO:0000259" key="1">
    <source>
        <dbReference type="Pfam" id="PF11412"/>
    </source>
</evidence>
<dbReference type="EMBL" id="BNAF01000009">
    <property type="protein sequence ID" value="GHE40107.1"/>
    <property type="molecule type" value="Genomic_DNA"/>
</dbReference>
<dbReference type="Pfam" id="PF11412">
    <property type="entry name" value="DsbD_N"/>
    <property type="match status" value="1"/>
</dbReference>
<name>A0ABQ3HZN3_9SPHI</name>
<keyword evidence="3" id="KW-1185">Reference proteome</keyword>
<dbReference type="InterPro" id="IPR036929">
    <property type="entry name" value="DsbDN_sf"/>
</dbReference>
<feature type="domain" description="Thiol:disulfide interchange protein DsbD N-terminal" evidence="1">
    <location>
        <begin position="44"/>
        <end position="153"/>
    </location>
</feature>